<evidence type="ECO:0000313" key="2">
    <source>
        <dbReference type="EMBL" id="GER45991.1"/>
    </source>
</evidence>
<dbReference type="GO" id="GO:0008237">
    <property type="term" value="F:metallopeptidase activity"/>
    <property type="evidence" value="ECO:0007669"/>
    <property type="project" value="InterPro"/>
</dbReference>
<comment type="caution">
    <text evidence="2">The sequence shown here is derived from an EMBL/GenBank/DDBJ whole genome shotgun (WGS) entry which is preliminary data.</text>
</comment>
<dbReference type="InterPro" id="IPR037518">
    <property type="entry name" value="MPN"/>
</dbReference>
<dbReference type="PROSITE" id="PS50249">
    <property type="entry name" value="MPN"/>
    <property type="match status" value="1"/>
</dbReference>
<dbReference type="GO" id="GO:0016020">
    <property type="term" value="C:membrane"/>
    <property type="evidence" value="ECO:0007669"/>
    <property type="project" value="TreeGrafter"/>
</dbReference>
<dbReference type="InterPro" id="IPR015063">
    <property type="entry name" value="USP8_dimer"/>
</dbReference>
<dbReference type="GO" id="GO:0070536">
    <property type="term" value="P:protein K63-linked deubiquitination"/>
    <property type="evidence" value="ECO:0007669"/>
    <property type="project" value="TreeGrafter"/>
</dbReference>
<evidence type="ECO:0000313" key="3">
    <source>
        <dbReference type="Proteomes" id="UP000325081"/>
    </source>
</evidence>
<dbReference type="EMBL" id="BKCP01007404">
    <property type="protein sequence ID" value="GER45991.1"/>
    <property type="molecule type" value="Genomic_DNA"/>
</dbReference>
<reference evidence="3" key="1">
    <citation type="journal article" date="2019" name="Curr. Biol.">
        <title>Genome Sequence of Striga asiatica Provides Insight into the Evolution of Plant Parasitism.</title>
        <authorList>
            <person name="Yoshida S."/>
            <person name="Kim S."/>
            <person name="Wafula E.K."/>
            <person name="Tanskanen J."/>
            <person name="Kim Y.M."/>
            <person name="Honaas L."/>
            <person name="Yang Z."/>
            <person name="Spallek T."/>
            <person name="Conn C.E."/>
            <person name="Ichihashi Y."/>
            <person name="Cheong K."/>
            <person name="Cui S."/>
            <person name="Der J.P."/>
            <person name="Gundlach H."/>
            <person name="Jiao Y."/>
            <person name="Hori C."/>
            <person name="Ishida J.K."/>
            <person name="Kasahara H."/>
            <person name="Kiba T."/>
            <person name="Kim M.S."/>
            <person name="Koo N."/>
            <person name="Laohavisit A."/>
            <person name="Lee Y.H."/>
            <person name="Lumba S."/>
            <person name="McCourt P."/>
            <person name="Mortimer J.C."/>
            <person name="Mutuku J.M."/>
            <person name="Nomura T."/>
            <person name="Sasaki-Sekimoto Y."/>
            <person name="Seto Y."/>
            <person name="Wang Y."/>
            <person name="Wakatake T."/>
            <person name="Sakakibara H."/>
            <person name="Demura T."/>
            <person name="Yamaguchi S."/>
            <person name="Yoneyama K."/>
            <person name="Manabe R.I."/>
            <person name="Nelson D.C."/>
            <person name="Schulman A.H."/>
            <person name="Timko M.P."/>
            <person name="dePamphilis C.W."/>
            <person name="Choi D."/>
            <person name="Shirasu K."/>
        </authorList>
    </citation>
    <scope>NUCLEOTIDE SEQUENCE [LARGE SCALE GENOMIC DNA]</scope>
    <source>
        <strain evidence="3">cv. UVA1</strain>
    </source>
</reference>
<feature type="domain" description="MPN" evidence="1">
    <location>
        <begin position="337"/>
        <end position="460"/>
    </location>
</feature>
<dbReference type="AlphaFoldDB" id="A0A5A7QQ34"/>
<proteinExistence type="predicted"/>
<dbReference type="SUPFAM" id="SSF102712">
    <property type="entry name" value="JAB1/MPN domain"/>
    <property type="match status" value="1"/>
</dbReference>
<dbReference type="Pfam" id="PF01398">
    <property type="entry name" value="JAB"/>
    <property type="match status" value="1"/>
</dbReference>
<dbReference type="OrthoDB" id="3640at2759"/>
<dbReference type="GO" id="GO:0005768">
    <property type="term" value="C:endosome"/>
    <property type="evidence" value="ECO:0007669"/>
    <property type="project" value="TreeGrafter"/>
</dbReference>
<dbReference type="Gene3D" id="1.20.58.80">
    <property type="entry name" value="Phosphotransferase system, lactose/cellobiose-type IIA subunit"/>
    <property type="match status" value="1"/>
</dbReference>
<evidence type="ECO:0000259" key="1">
    <source>
        <dbReference type="PROSITE" id="PS50249"/>
    </source>
</evidence>
<name>A0A5A7QQ34_STRAF</name>
<dbReference type="InterPro" id="IPR000555">
    <property type="entry name" value="JAMM/MPN+_dom"/>
</dbReference>
<gene>
    <name evidence="2" type="ORF">STAS_22978</name>
</gene>
<accession>A0A5A7QQ34</accession>
<dbReference type="GO" id="GO:0071108">
    <property type="term" value="P:protein K48-linked deubiquitination"/>
    <property type="evidence" value="ECO:0007669"/>
    <property type="project" value="TreeGrafter"/>
</dbReference>
<dbReference type="PANTHER" id="PTHR12947:SF19">
    <property type="entry name" value="AMSH-LIKE UBIQUITIN THIOESTERASE 1"/>
    <property type="match status" value="1"/>
</dbReference>
<dbReference type="Pfam" id="PF08969">
    <property type="entry name" value="USP8_dimer"/>
    <property type="match status" value="1"/>
</dbReference>
<dbReference type="SMART" id="SM00232">
    <property type="entry name" value="JAB_MPN"/>
    <property type="match status" value="1"/>
</dbReference>
<sequence>MARSSSGGRVDISATTKKIDVDNRKPLQFYFRIANNILKQADIFREEGNIVDLYVMLLRFSSLVKETIPCHRDYRTLAQGNRNDLKRRLITTLTELEELKPAVQAKLQELQTRQICQLNKQQSSWKNDTQVSSVEWPAVKQNWNSYNTMKTLQPVSSKYGYQGLKSHSHMKLVVEHLHRTCFGQQKRGMVVQQLIADCRTWGFDSLLLRLESLFVQYPSHVDFALQIPRVSNIPHAVKDETTTMEDDVNSEQEKSNLEAVVQPKNDGHLIKESDSLISFETVESSSPTEIIRQPSPPPLLADVQDLVPTSTAATQAECGIASSSTDALPCSEEPLQLHISTELMNSFMKLAKSNTDKNLETCGVLAGSLRNRKFFITALIIPKQESTSDSCQTTNEEEIFEVQDKQSLFPLGWIHTHPTQSCFMSSIDVHTHYSYQVCFVCLSKVLHKISYQVTNKILHPSIEYQSLESMLVLSTS</sequence>
<dbReference type="PANTHER" id="PTHR12947">
    <property type="entry name" value="AMSH-LIKE PROTEASE"/>
    <property type="match status" value="1"/>
</dbReference>
<dbReference type="Gene3D" id="3.40.140.10">
    <property type="entry name" value="Cytidine Deaminase, domain 2"/>
    <property type="match status" value="1"/>
</dbReference>
<protein>
    <submittedName>
        <fullName evidence="2">COP9 signalosome complex subunit 5</fullName>
    </submittedName>
</protein>
<dbReference type="Proteomes" id="UP000325081">
    <property type="component" value="Unassembled WGS sequence"/>
</dbReference>
<organism evidence="2 3">
    <name type="scientific">Striga asiatica</name>
    <name type="common">Asiatic witchweed</name>
    <name type="synonym">Buchnera asiatica</name>
    <dbReference type="NCBI Taxonomy" id="4170"/>
    <lineage>
        <taxon>Eukaryota</taxon>
        <taxon>Viridiplantae</taxon>
        <taxon>Streptophyta</taxon>
        <taxon>Embryophyta</taxon>
        <taxon>Tracheophyta</taxon>
        <taxon>Spermatophyta</taxon>
        <taxon>Magnoliopsida</taxon>
        <taxon>eudicotyledons</taxon>
        <taxon>Gunneridae</taxon>
        <taxon>Pentapetalae</taxon>
        <taxon>asterids</taxon>
        <taxon>lamiids</taxon>
        <taxon>Lamiales</taxon>
        <taxon>Orobanchaceae</taxon>
        <taxon>Buchnereae</taxon>
        <taxon>Striga</taxon>
    </lineage>
</organism>
<keyword evidence="3" id="KW-1185">Reference proteome</keyword>